<evidence type="ECO:0000256" key="3">
    <source>
        <dbReference type="ARBA" id="ARBA00022525"/>
    </source>
</evidence>
<keyword evidence="6" id="KW-0812">Transmembrane</keyword>
<accession>A0A1H0HGR4</accession>
<dbReference type="AlphaFoldDB" id="A0A1H0HGR4"/>
<evidence type="ECO:0000256" key="5">
    <source>
        <dbReference type="ARBA" id="ARBA00023088"/>
    </source>
</evidence>
<dbReference type="Proteomes" id="UP000198778">
    <property type="component" value="Unassembled WGS sequence"/>
</dbReference>
<evidence type="ECO:0000313" key="10">
    <source>
        <dbReference type="Proteomes" id="UP000198778"/>
    </source>
</evidence>
<evidence type="ECO:0000256" key="2">
    <source>
        <dbReference type="ARBA" id="ARBA00022512"/>
    </source>
</evidence>
<keyword evidence="5" id="KW-0572">Peptidoglycan-anchor</keyword>
<evidence type="ECO:0000256" key="6">
    <source>
        <dbReference type="SAM" id="Phobius"/>
    </source>
</evidence>
<dbReference type="RefSeq" id="WP_090843319.1">
    <property type="nucleotide sequence ID" value="NZ_FNIL01000008.1"/>
</dbReference>
<sequence length="408" mass="46652">MKKFIILLLVSAILFAGIPLSASAAPAGKDLTAYLEKISWIQPELEEHLDFYDLKLKDFEDVEDLRSFLGPVLSPNRFAVILEDYELTEEEALQLLRDNGELEEGQSVFDAYKFADDLDYDLYFYSLTPVTDEAMEELLKEFNLTYKELEALFAEYDDDLSYYEHMEDLYWMTELYLSGDYEMYEDFMDIDELFAAIGLTEEELDRLIEHFMELDIENDAFWEKLEELSYRMMAFEEFDYASEVTPEMIAELLDIFTELLDLFQMDASFYLIKGEEKKEINLAALVSMTTTDGYDLLIELYNKEGDFLADILLTGDMFGSELIQDTGKDLKEMEEVVETAVKEVTTVKAAPAAPAAVSKEAVVTTTERGGRLPDTATNSVNGLLAGLFVMMLGAVLYRRARVSANETR</sequence>
<protein>
    <submittedName>
        <fullName evidence="9">Processed acidic surface protein</fullName>
    </submittedName>
</protein>
<dbReference type="NCBIfam" id="TIGR04383">
    <property type="entry name" value="acidic_w_LPXTA"/>
    <property type="match status" value="2"/>
</dbReference>
<keyword evidence="6" id="KW-0472">Membrane</keyword>
<keyword evidence="3" id="KW-0964">Secreted</keyword>
<comment type="subcellular location">
    <subcellularLocation>
        <location evidence="1">Secreted</location>
        <location evidence="1">Cell wall</location>
        <topology evidence="1">Peptidoglycan-anchor</topology>
    </subcellularLocation>
</comment>
<keyword evidence="6" id="KW-1133">Transmembrane helix</keyword>
<name>A0A1H0HGR4_9BACI</name>
<organism evidence="9 10">
    <name type="scientific">Alkalicoccus daliensis</name>
    <dbReference type="NCBI Taxonomy" id="745820"/>
    <lineage>
        <taxon>Bacteria</taxon>
        <taxon>Bacillati</taxon>
        <taxon>Bacillota</taxon>
        <taxon>Bacilli</taxon>
        <taxon>Bacillales</taxon>
        <taxon>Bacillaceae</taxon>
        <taxon>Alkalicoccus</taxon>
    </lineage>
</organism>
<evidence type="ECO:0000259" key="8">
    <source>
        <dbReference type="Pfam" id="PF00746"/>
    </source>
</evidence>
<dbReference type="Pfam" id="PF00746">
    <property type="entry name" value="Gram_pos_anchor"/>
    <property type="match status" value="1"/>
</dbReference>
<keyword evidence="2" id="KW-0134">Cell wall</keyword>
<dbReference type="EMBL" id="FNIL01000008">
    <property type="protein sequence ID" value="SDO18307.1"/>
    <property type="molecule type" value="Genomic_DNA"/>
</dbReference>
<evidence type="ECO:0000256" key="4">
    <source>
        <dbReference type="ARBA" id="ARBA00022729"/>
    </source>
</evidence>
<evidence type="ECO:0000313" key="9">
    <source>
        <dbReference type="EMBL" id="SDO18307.1"/>
    </source>
</evidence>
<feature type="signal peptide" evidence="7">
    <location>
        <begin position="1"/>
        <end position="24"/>
    </location>
</feature>
<feature type="chain" id="PRO_5011558137" evidence="7">
    <location>
        <begin position="25"/>
        <end position="408"/>
    </location>
</feature>
<reference evidence="10" key="1">
    <citation type="submission" date="2016-10" db="EMBL/GenBank/DDBJ databases">
        <authorList>
            <person name="Varghese N."/>
            <person name="Submissions S."/>
        </authorList>
    </citation>
    <scope>NUCLEOTIDE SEQUENCE [LARGE SCALE GENOMIC DNA]</scope>
    <source>
        <strain evidence="10">CGMCC 1.10369</strain>
    </source>
</reference>
<gene>
    <name evidence="9" type="ORF">SAMN04488053_10895</name>
</gene>
<feature type="transmembrane region" description="Helical" evidence="6">
    <location>
        <begin position="380"/>
        <end position="398"/>
    </location>
</feature>
<dbReference type="InterPro" id="IPR030832">
    <property type="entry name" value="Acidic_LPXTA"/>
</dbReference>
<evidence type="ECO:0000256" key="1">
    <source>
        <dbReference type="ARBA" id="ARBA00004168"/>
    </source>
</evidence>
<evidence type="ECO:0000256" key="7">
    <source>
        <dbReference type="SAM" id="SignalP"/>
    </source>
</evidence>
<keyword evidence="10" id="KW-1185">Reference proteome</keyword>
<dbReference type="OrthoDB" id="2718583at2"/>
<keyword evidence="4 7" id="KW-0732">Signal</keyword>
<proteinExistence type="predicted"/>
<dbReference type="InterPro" id="IPR019931">
    <property type="entry name" value="LPXTG_anchor"/>
</dbReference>
<feature type="domain" description="Gram-positive cocci surface proteins LPxTG" evidence="8">
    <location>
        <begin position="370"/>
        <end position="402"/>
    </location>
</feature>